<sequence>MEFSQAFRNGDLVQRVIAEIRRTVTRDWVIMEICGGQTHAILQSGLDQLLPRQIELVHGPGCPVCVTSLELIDKGLAIASRPEVIFCSFGDMLRVPGSNQDLFSIKAAGAQVRVVYSPLDAVKIAQQNPDKQVVFFAIGFETTAPANAASVLQAKAMGLKNYSLLVSHVCVPPAMHAILGSPDNRVQGFLAAGHVCAVMGYWEYPPIADQYGVPIVVTGFEPLDLAQGILMTVRQLEKGTHEVENAYSRVVTREGNQAAQAMLRRVFQPVDRNWRGIGTIPMSGWGLTPEFAGFDAENRFDVGHIQTQESPLCIAGEILRGLKKPHECSAFGTLCTPDNPLGAPMVSSEGACSAYFRYHRQMESVAKK</sequence>
<dbReference type="Pfam" id="PF01924">
    <property type="entry name" value="HypD"/>
    <property type="match status" value="1"/>
</dbReference>
<dbReference type="InterPro" id="IPR002780">
    <property type="entry name" value="Hyd_form_HypD"/>
</dbReference>
<dbReference type="AlphaFoldDB" id="A0A0S7BB26"/>
<keyword evidence="2" id="KW-0479">Metal-binding</keyword>
<evidence type="ECO:0000256" key="1">
    <source>
        <dbReference type="ARBA" id="ARBA00007888"/>
    </source>
</evidence>
<dbReference type="InterPro" id="IPR042243">
    <property type="entry name" value="HypD_1"/>
</dbReference>
<dbReference type="PIRSF" id="PIRSF005622">
    <property type="entry name" value="Hydrgn_mat_hypD"/>
    <property type="match status" value="1"/>
</dbReference>
<dbReference type="NCBIfam" id="TIGR00075">
    <property type="entry name" value="hypD"/>
    <property type="match status" value="1"/>
</dbReference>
<evidence type="ECO:0000313" key="4">
    <source>
        <dbReference type="EMBL" id="GAP14940.1"/>
    </source>
</evidence>
<keyword evidence="3" id="KW-0408">Iron</keyword>
<dbReference type="GO" id="GO:0070025">
    <property type="term" value="F:carbon monoxide binding"/>
    <property type="evidence" value="ECO:0007669"/>
    <property type="project" value="TreeGrafter"/>
</dbReference>
<dbReference type="Proteomes" id="UP000055060">
    <property type="component" value="Unassembled WGS sequence"/>
</dbReference>
<protein>
    <submittedName>
        <fullName evidence="4">Hydrogenase maturation protein HypD</fullName>
    </submittedName>
</protein>
<dbReference type="GO" id="GO:0051539">
    <property type="term" value="F:4 iron, 4 sulfur cluster binding"/>
    <property type="evidence" value="ECO:0007669"/>
    <property type="project" value="TreeGrafter"/>
</dbReference>
<dbReference type="STRING" id="360412.LARV_02720"/>
<evidence type="ECO:0000256" key="2">
    <source>
        <dbReference type="ARBA" id="ARBA00022723"/>
    </source>
</evidence>
<gene>
    <name evidence="4" type="ORF">LARV_02720</name>
</gene>
<dbReference type="PANTHER" id="PTHR30149">
    <property type="entry name" value="HYDROGENASE PROTEIN ASSEMBLY PROTEIN HYPD"/>
    <property type="match status" value="1"/>
</dbReference>
<comment type="similarity">
    <text evidence="1">Belongs to the HypD family.</text>
</comment>
<proteinExistence type="inferred from homology"/>
<evidence type="ECO:0000256" key="3">
    <source>
        <dbReference type="ARBA" id="ARBA00023004"/>
    </source>
</evidence>
<dbReference type="RefSeq" id="WP_075074154.1">
    <property type="nucleotide sequence ID" value="NZ_DF967972.1"/>
</dbReference>
<dbReference type="EMBL" id="DF967972">
    <property type="protein sequence ID" value="GAP14940.1"/>
    <property type="molecule type" value="Genomic_DNA"/>
</dbReference>
<organism evidence="4">
    <name type="scientific">Longilinea arvoryzae</name>
    <dbReference type="NCBI Taxonomy" id="360412"/>
    <lineage>
        <taxon>Bacteria</taxon>
        <taxon>Bacillati</taxon>
        <taxon>Chloroflexota</taxon>
        <taxon>Anaerolineae</taxon>
        <taxon>Anaerolineales</taxon>
        <taxon>Anaerolineaceae</taxon>
        <taxon>Longilinea</taxon>
    </lineage>
</organism>
<dbReference type="GO" id="GO:0051604">
    <property type="term" value="P:protein maturation"/>
    <property type="evidence" value="ECO:0007669"/>
    <property type="project" value="TreeGrafter"/>
</dbReference>
<dbReference type="Gene3D" id="3.40.50.11740">
    <property type="entry name" value="HypD, alpha/beta domain 2"/>
    <property type="match status" value="2"/>
</dbReference>
<dbReference type="PANTHER" id="PTHR30149:SF0">
    <property type="entry name" value="HYDROGENASE MATURATION FACTOR HYPD"/>
    <property type="match status" value="1"/>
</dbReference>
<dbReference type="InterPro" id="IPR042244">
    <property type="entry name" value="HypD_2_sf"/>
</dbReference>
<dbReference type="GO" id="GO:0005506">
    <property type="term" value="F:iron ion binding"/>
    <property type="evidence" value="ECO:0007669"/>
    <property type="project" value="TreeGrafter"/>
</dbReference>
<accession>A0A0S7BB26</accession>
<dbReference type="Gene3D" id="6.10.20.100">
    <property type="match status" value="1"/>
</dbReference>
<evidence type="ECO:0000313" key="5">
    <source>
        <dbReference type="Proteomes" id="UP000055060"/>
    </source>
</evidence>
<keyword evidence="5" id="KW-1185">Reference proteome</keyword>
<name>A0A0S7BB26_9CHLR</name>
<dbReference type="OrthoDB" id="9770424at2"/>
<reference evidence="4" key="1">
    <citation type="submission" date="2015-07" db="EMBL/GenBank/DDBJ databases">
        <title>Draft Genome Sequences of Anaerolinea thermolimosa IMO-1, Bellilinea caldifistulae GOMI-1, Leptolinea tardivitalis YMTK-2, Levilinea saccharolytica KIBI-1,Longilinea arvoryzae KOME-1, Previously Described as Members of the Anaerolineaceae (Chloroflexi).</title>
        <authorList>
            <person name="Sekiguchi Y."/>
            <person name="Ohashi A."/>
            <person name="Matsuura N."/>
            <person name="Tourlousse M.D."/>
        </authorList>
    </citation>
    <scope>NUCLEOTIDE SEQUENCE [LARGE SCALE GENOMIC DNA]</scope>
    <source>
        <strain evidence="4">KOME-1</strain>
    </source>
</reference>